<dbReference type="Proteomes" id="UP000596660">
    <property type="component" value="Unplaced"/>
</dbReference>
<dbReference type="PANTHER" id="PTHR43874">
    <property type="entry name" value="TWO-COMPONENT RESPONSE REGULATOR"/>
    <property type="match status" value="1"/>
</dbReference>
<evidence type="ECO:0000256" key="2">
    <source>
        <dbReference type="ARBA" id="ARBA00023015"/>
    </source>
</evidence>
<dbReference type="EnsemblPlants" id="AUR62035229-RA">
    <property type="protein sequence ID" value="AUR62035229-RA:cds"/>
    <property type="gene ID" value="AUR62035229"/>
</dbReference>
<organism evidence="6 7">
    <name type="scientific">Chenopodium quinoa</name>
    <name type="common">Quinoa</name>
    <dbReference type="NCBI Taxonomy" id="63459"/>
    <lineage>
        <taxon>Eukaryota</taxon>
        <taxon>Viridiplantae</taxon>
        <taxon>Streptophyta</taxon>
        <taxon>Embryophyta</taxon>
        <taxon>Tracheophyta</taxon>
        <taxon>Spermatophyta</taxon>
        <taxon>Magnoliopsida</taxon>
        <taxon>eudicotyledons</taxon>
        <taxon>Gunneridae</taxon>
        <taxon>Pentapetalae</taxon>
        <taxon>Caryophyllales</taxon>
        <taxon>Chenopodiaceae</taxon>
        <taxon>Chenopodioideae</taxon>
        <taxon>Atripliceae</taxon>
        <taxon>Chenopodium</taxon>
    </lineage>
</organism>
<keyword evidence="7" id="KW-1185">Reference proteome</keyword>
<evidence type="ECO:0000313" key="6">
    <source>
        <dbReference type="EnsemblPlants" id="AUR62035229-RA:cds"/>
    </source>
</evidence>
<dbReference type="PANTHER" id="PTHR43874:SF87">
    <property type="entry name" value="HTH MYB-TYPE DOMAIN-CONTAINING PROTEIN"/>
    <property type="match status" value="1"/>
</dbReference>
<dbReference type="InterPro" id="IPR001789">
    <property type="entry name" value="Sig_transdc_resp-reg_receiver"/>
</dbReference>
<dbReference type="SUPFAM" id="SSF52172">
    <property type="entry name" value="CheY-like"/>
    <property type="match status" value="1"/>
</dbReference>
<evidence type="ECO:0000313" key="7">
    <source>
        <dbReference type="Proteomes" id="UP000596660"/>
    </source>
</evidence>
<evidence type="ECO:0000256" key="1">
    <source>
        <dbReference type="ARBA" id="ARBA00023012"/>
    </source>
</evidence>
<name>A0A803MU07_CHEQI</name>
<dbReference type="GO" id="GO:0000160">
    <property type="term" value="P:phosphorelay signal transduction system"/>
    <property type="evidence" value="ECO:0007669"/>
    <property type="project" value="UniProtKB-KW"/>
</dbReference>
<dbReference type="AlphaFoldDB" id="A0A803MU07"/>
<feature type="domain" description="Response regulatory" evidence="5">
    <location>
        <begin position="1"/>
        <end position="78"/>
    </location>
</feature>
<dbReference type="Gramene" id="AUR62035229-RA">
    <property type="protein sequence ID" value="AUR62035229-RA:cds"/>
    <property type="gene ID" value="AUR62035229"/>
</dbReference>
<reference evidence="6" key="1">
    <citation type="journal article" date="2017" name="Nature">
        <title>The genome of Chenopodium quinoa.</title>
        <authorList>
            <person name="Jarvis D.E."/>
            <person name="Ho Y.S."/>
            <person name="Lightfoot D.J."/>
            <person name="Schmoeckel S.M."/>
            <person name="Li B."/>
            <person name="Borm T.J.A."/>
            <person name="Ohyanagi H."/>
            <person name="Mineta K."/>
            <person name="Michell C.T."/>
            <person name="Saber N."/>
            <person name="Kharbatia N.M."/>
            <person name="Rupper R.R."/>
            <person name="Sharp A.R."/>
            <person name="Dally N."/>
            <person name="Boughton B.A."/>
            <person name="Woo Y.H."/>
            <person name="Gao G."/>
            <person name="Schijlen E.G.W.M."/>
            <person name="Guo X."/>
            <person name="Momin A.A."/>
            <person name="Negrao S."/>
            <person name="Al-Babili S."/>
            <person name="Gehring C."/>
            <person name="Roessner U."/>
            <person name="Jung C."/>
            <person name="Murphy K."/>
            <person name="Arold S.T."/>
            <person name="Gojobori T."/>
            <person name="van der Linden C.G."/>
            <person name="van Loo E.N."/>
            <person name="Jellen E.N."/>
            <person name="Maughan P.J."/>
            <person name="Tester M."/>
        </authorList>
    </citation>
    <scope>NUCLEOTIDE SEQUENCE [LARGE SCALE GENOMIC DNA]</scope>
    <source>
        <strain evidence="6">cv. PI 614886</strain>
    </source>
</reference>
<dbReference type="InterPro" id="IPR045279">
    <property type="entry name" value="ARR-like"/>
</dbReference>
<keyword evidence="3" id="KW-0804">Transcription</keyword>
<dbReference type="GO" id="GO:0009736">
    <property type="term" value="P:cytokinin-activated signaling pathway"/>
    <property type="evidence" value="ECO:0007669"/>
    <property type="project" value="InterPro"/>
</dbReference>
<dbReference type="PROSITE" id="PS50110">
    <property type="entry name" value="RESPONSE_REGULATORY"/>
    <property type="match status" value="1"/>
</dbReference>
<accession>A0A803MU07</accession>
<dbReference type="InterPro" id="IPR011006">
    <property type="entry name" value="CheY-like_superfamily"/>
</dbReference>
<evidence type="ECO:0000256" key="3">
    <source>
        <dbReference type="ARBA" id="ARBA00023163"/>
    </source>
</evidence>
<reference evidence="6" key="2">
    <citation type="submission" date="2021-03" db="UniProtKB">
        <authorList>
            <consortium name="EnsemblPlants"/>
        </authorList>
    </citation>
    <scope>IDENTIFICATION</scope>
</reference>
<evidence type="ECO:0000259" key="5">
    <source>
        <dbReference type="PROSITE" id="PS50110"/>
    </source>
</evidence>
<proteinExistence type="predicted"/>
<gene>
    <name evidence="6" type="primary">LOC110691297</name>
</gene>
<protein>
    <recommendedName>
        <fullName evidence="5">Response regulatory domain-containing protein</fullName>
    </recommendedName>
</protein>
<keyword evidence="2" id="KW-0805">Transcription regulation</keyword>
<comment type="caution">
    <text evidence="4">Lacks conserved residue(s) required for the propagation of feature annotation.</text>
</comment>
<dbReference type="Gene3D" id="3.40.50.2300">
    <property type="match status" value="1"/>
</dbReference>
<evidence type="ECO:0000256" key="4">
    <source>
        <dbReference type="PROSITE-ProRule" id="PRU00169"/>
    </source>
</evidence>
<keyword evidence="1" id="KW-0902">Two-component regulatory system</keyword>
<sequence>MQERANEFDLVIAATDMLEMDGFTFLKIAKMVSDLPVVLTTYKKHDPLAFEAMERGACELCTKPIRREDAQYFWQYVFRKDGSKTRTDIRKTGKELPQNEQLTGISVGKGKEIATETPSSNLAIAVGASRHTENNHKRKRVQYGNEKTLNGDTETSTGRIQYKKILRWNTGLHAKFMEALMNGNEEAIIPAQPGPGIAYLAALVQKNKERGDHPSTNVATPTSATDTIQVQGLSNSTNIATPTSATDTTQALPDASYAITNAQRSGATPRQQPKNVLSNAAAIRQGYRFLQNHGLSLPSPRVLSGSGYGQQLYGTTRLNLGNNVSQIVILNGTSSMNKTSHLFNTSNQLAINETTGNQSLLRGRIDQIRHACLTNTSTENASSIPNLQTKSVALSPSSYNRNASQSENFSNGAFRSTGELVSRQANVLGNNAIPNYRCNGSSIINPGSSPLLSSCAPYLNQFSNASTENYVESFMQNPSNLHNLQVETTGLLQTPDVPNFNSNNNSLFPSYGLENQAIQPTNDLVGNVLQDAGVTGSTEEIPNTADPSHTHQLTDEENIFEVFLAEINDDPGSDFTSLGFNTGNDA</sequence>